<keyword evidence="2" id="KW-0808">Transferase</keyword>
<dbReference type="PROSITE" id="PS00108">
    <property type="entry name" value="PROTEIN_KINASE_ST"/>
    <property type="match status" value="1"/>
</dbReference>
<dbReference type="InterPro" id="IPR008271">
    <property type="entry name" value="Ser/Thr_kinase_AS"/>
</dbReference>
<dbReference type="PANTHER" id="PTHR24359">
    <property type="entry name" value="SERINE/THREONINE-PROTEIN KINASE SBK1"/>
    <property type="match status" value="1"/>
</dbReference>
<dbReference type="EMBL" id="MKKU01001036">
    <property type="protein sequence ID" value="RNE98426.1"/>
    <property type="molecule type" value="Genomic_DNA"/>
</dbReference>
<dbReference type="Pfam" id="PF00069">
    <property type="entry name" value="Pkinase"/>
    <property type="match status" value="1"/>
</dbReference>
<dbReference type="Pfam" id="PF14381">
    <property type="entry name" value="EDR1_CTR1_ARMC3_pept"/>
    <property type="match status" value="1"/>
</dbReference>
<dbReference type="GO" id="GO:0005524">
    <property type="term" value="F:ATP binding"/>
    <property type="evidence" value="ECO:0007669"/>
    <property type="project" value="InterPro"/>
</dbReference>
<dbReference type="CDD" id="cd00180">
    <property type="entry name" value="PKc"/>
    <property type="match status" value="1"/>
</dbReference>
<dbReference type="SMART" id="SM00220">
    <property type="entry name" value="S_TKc"/>
    <property type="match status" value="1"/>
</dbReference>
<evidence type="ECO:0000313" key="3">
    <source>
        <dbReference type="Proteomes" id="UP000284403"/>
    </source>
</evidence>
<dbReference type="GeneID" id="40322838"/>
<protein>
    <recommendedName>
        <fullName evidence="1">Protein kinase domain-containing protein</fullName>
    </recommendedName>
</protein>
<dbReference type="OrthoDB" id="7537227at2759"/>
<dbReference type="Proteomes" id="UP000284403">
    <property type="component" value="Unassembled WGS sequence"/>
</dbReference>
<accession>A0A422MYW9</accession>
<dbReference type="AlphaFoldDB" id="A0A422MYW9"/>
<dbReference type="Gene3D" id="1.10.510.10">
    <property type="entry name" value="Transferase(Phosphotransferase) domain 1"/>
    <property type="match status" value="1"/>
</dbReference>
<dbReference type="InterPro" id="IPR011009">
    <property type="entry name" value="Kinase-like_dom_sf"/>
</dbReference>
<feature type="domain" description="Protein kinase" evidence="1">
    <location>
        <begin position="664"/>
        <end position="967"/>
    </location>
</feature>
<dbReference type="InterPro" id="IPR038765">
    <property type="entry name" value="Papain-like_cys_pep_sf"/>
</dbReference>
<dbReference type="RefSeq" id="XP_029223834.1">
    <property type="nucleotide sequence ID" value="XM_029376050.1"/>
</dbReference>
<name>A0A422MYW9_9TRYP</name>
<evidence type="ECO:0000313" key="2">
    <source>
        <dbReference type="EMBL" id="RNE98426.1"/>
    </source>
</evidence>
<dbReference type="PANTHER" id="PTHR24359:SF1">
    <property type="entry name" value="INHIBITOR OF NUCLEAR FACTOR KAPPA-B KINASE EPSILON SUBUNIT HOMOLOG 1-RELATED"/>
    <property type="match status" value="1"/>
</dbReference>
<dbReference type="InterPro" id="IPR000719">
    <property type="entry name" value="Prot_kinase_dom"/>
</dbReference>
<dbReference type="InterPro" id="IPR055164">
    <property type="entry name" value="EDR1/CTR1/ARMC3-like_pept-like"/>
</dbReference>
<dbReference type="PROSITE" id="PS50011">
    <property type="entry name" value="PROTEIN_KINASE_DOM"/>
    <property type="match status" value="1"/>
</dbReference>
<organism evidence="2 3">
    <name type="scientific">Trypanosoma conorhini</name>
    <dbReference type="NCBI Taxonomy" id="83891"/>
    <lineage>
        <taxon>Eukaryota</taxon>
        <taxon>Discoba</taxon>
        <taxon>Euglenozoa</taxon>
        <taxon>Kinetoplastea</taxon>
        <taxon>Metakinetoplastina</taxon>
        <taxon>Trypanosomatida</taxon>
        <taxon>Trypanosomatidae</taxon>
        <taxon>Trypanosoma</taxon>
    </lineage>
</organism>
<reference evidence="2 3" key="1">
    <citation type="journal article" date="2018" name="BMC Genomics">
        <title>Genomic comparison of Trypanosoma conorhini and Trypanosoma rangeli to Trypanosoma cruzi strains of high and low virulence.</title>
        <authorList>
            <person name="Bradwell K.R."/>
            <person name="Koparde V.N."/>
            <person name="Matveyev A.V."/>
            <person name="Serrano M.G."/>
            <person name="Alves J.M."/>
            <person name="Parikh H."/>
            <person name="Huang B."/>
            <person name="Lee V."/>
            <person name="Espinosa-Alvarez O."/>
            <person name="Ortiz P.A."/>
            <person name="Costa-Martins A.G."/>
            <person name="Teixeira M.M."/>
            <person name="Buck G.A."/>
        </authorList>
    </citation>
    <scope>NUCLEOTIDE SEQUENCE [LARGE SCALE GENOMIC DNA]</scope>
    <source>
        <strain evidence="2 3">025E</strain>
    </source>
</reference>
<proteinExistence type="predicted"/>
<dbReference type="SUPFAM" id="SSF54001">
    <property type="entry name" value="Cysteine proteinases"/>
    <property type="match status" value="1"/>
</dbReference>
<sequence length="968" mass="106728">MLDAVVLEYSRITEEAVVETTDASSRRYRVPMSSSSWFFRVTGPKSDAADGERRQQPQKSEVGNHRGKYLDNFFHSTPVGRCLTIDPVDETNAGVAGDKEGSKLPLARMVHLHESGLLTSKSMLPGIITRVSGRFVFISCSFLPYEAVATRDMFSTGGFLLDVTSATPTPSQEREEPPRPVCEEEEWVGRSVHFALCPMSFLVMEAFFTRNEGLQERRGAPQTLAARNLSNRWLHPSGVSRLMYEQRKEVGGLASLQSEATDELTDGLLGAWNITGADPCKFFQPELSLQFVQGATLLAVNAMPPILHQKSVFSLKLWSFWMLAGTRVSLRVLDEERCDVTERVLCIEREETEEGAAVTLDHLESREVVSFRCRVKSFRMQDVVCEVTFLLCVEQGGQETQLESKPVFVRQSLKGRAGADVMGTGKPIPKKDGLSRKFWTSDVLGPEDNISAGFTDPGRSNQLLTEDCYEELPLVEREIIVVDPEDARLKKIAGVARRLVLGIVDTVVCAQVLACLVASAYGGESGGIHAEDELLALRLQSGPSKRRRGKPTSNQGANVVRLGDVRNGVCRHRALLFKYLCDVVQLPCYLVRGEHQGPDDALAERHSWNIVPLEGSRHVLVDATLSPHKLEMWPATGYKCAPVRLSSDWSHCHCMILHRSAAKIHLLEECGRGVTAVVRRGVLAGGLTCAVKVPRTSLDLDSLIYEYRVLRKFRLSLHVVRCLGWSGGIVMEYFPTNLLSFINHLIIRETRMSLSQQKEVLIGLLSALKEVHACGYVHRDIKAENVLLLVIRCSACHSIGTVCHLCDVRVKLGDFADSVAVNSSTQLHKASPRVGTPPYAAPEIDSEAPFSFAADIWSCGILAIEMASMQLPETAVPAGCVTARNEKGMNCRSNDEIGGQDGGGETCEVVSTVTDEGKMVGPLRLPRLPQNPPPPRWQQEFVAGALQVNWRQRRHAGALLDILQASSC</sequence>
<dbReference type="SUPFAM" id="SSF56112">
    <property type="entry name" value="Protein kinase-like (PK-like)"/>
    <property type="match status" value="1"/>
</dbReference>
<dbReference type="GO" id="GO:0004674">
    <property type="term" value="F:protein serine/threonine kinase activity"/>
    <property type="evidence" value="ECO:0007669"/>
    <property type="project" value="TreeGrafter"/>
</dbReference>
<evidence type="ECO:0000259" key="1">
    <source>
        <dbReference type="PROSITE" id="PS50011"/>
    </source>
</evidence>
<gene>
    <name evidence="2" type="ORF">Tco025E_09227</name>
</gene>
<comment type="caution">
    <text evidence="2">The sequence shown here is derived from an EMBL/GenBank/DDBJ whole genome shotgun (WGS) entry which is preliminary data.</text>
</comment>
<keyword evidence="3" id="KW-1185">Reference proteome</keyword>